<dbReference type="AlphaFoldDB" id="A0A835YRY9"/>
<dbReference type="GO" id="GO:0008483">
    <property type="term" value="F:transaminase activity"/>
    <property type="evidence" value="ECO:0007669"/>
    <property type="project" value="UniProtKB-KW"/>
</dbReference>
<dbReference type="OrthoDB" id="7042322at2759"/>
<dbReference type="SUPFAM" id="SSF53383">
    <property type="entry name" value="PLP-dependent transferases"/>
    <property type="match status" value="1"/>
</dbReference>
<dbReference type="InterPro" id="IPR015421">
    <property type="entry name" value="PyrdxlP-dep_Trfase_major"/>
</dbReference>
<evidence type="ECO:0000259" key="6">
    <source>
        <dbReference type="Pfam" id="PF00155"/>
    </source>
</evidence>
<dbReference type="Pfam" id="PF00155">
    <property type="entry name" value="Aminotran_1_2"/>
    <property type="match status" value="1"/>
</dbReference>
<keyword evidence="3 7" id="KW-0032">Aminotransferase</keyword>
<protein>
    <submittedName>
        <fullName evidence="7">Nicotianamide aminotransferase A</fullName>
    </submittedName>
</protein>
<keyword evidence="4 7" id="KW-0808">Transferase</keyword>
<comment type="cofactor">
    <cofactor evidence="1">
        <name>pyridoxal 5'-phosphate</name>
        <dbReference type="ChEBI" id="CHEBI:597326"/>
    </cofactor>
</comment>
<name>A0A835YRY9_9STRA</name>
<dbReference type="Proteomes" id="UP000664859">
    <property type="component" value="Unassembled WGS sequence"/>
</dbReference>
<evidence type="ECO:0000256" key="2">
    <source>
        <dbReference type="ARBA" id="ARBA00007441"/>
    </source>
</evidence>
<dbReference type="PROSITE" id="PS00105">
    <property type="entry name" value="AA_TRANSFER_CLASS_1"/>
    <property type="match status" value="1"/>
</dbReference>
<organism evidence="7 8">
    <name type="scientific">Tribonema minus</name>
    <dbReference type="NCBI Taxonomy" id="303371"/>
    <lineage>
        <taxon>Eukaryota</taxon>
        <taxon>Sar</taxon>
        <taxon>Stramenopiles</taxon>
        <taxon>Ochrophyta</taxon>
        <taxon>PX clade</taxon>
        <taxon>Xanthophyceae</taxon>
        <taxon>Tribonematales</taxon>
        <taxon>Tribonemataceae</taxon>
        <taxon>Tribonema</taxon>
    </lineage>
</organism>
<sequence>MNVPSVSQRIINTDVPHIEIVLNRYAHLDPPPANLAQGVSRWNPPPSVFRAASDGSLSETRTHKYNAVLGLADLRDALHSKLEQDCGLDMTGQEIMVCAGANQAFVNAALALLDPGDKVVLPRPYYFSHLCSLQLAGACVEYCDFNKATLLPDMAQLRQLLRQPEVKMVVITTPGNPSGAVYSRAMIEEIAQLCREHGTWLVIDEAYCDFVHDGAQHYSPCANALGFDSIIHIYSFSKSYGLAGWRVGYMVYPQRISEHIQKVQDTVPTHAAVASQRLALAASSGGSSSSSSSAWVKQQVAALHTCREAMWSQVSPYGTVRTNGAFYFFVPLPGGPASEDAAIELLAMQCGVLVTPGSAFGAPGHIRVSYGSLPEPECLEAIARLGRGLRSLAQRAENGPEG</sequence>
<dbReference type="PANTHER" id="PTHR46383:SF5">
    <property type="entry name" value="AMINOTRANSFERASE CLASS I_CLASSII DOMAIN-CONTAINING PROTEIN"/>
    <property type="match status" value="1"/>
</dbReference>
<dbReference type="GO" id="GO:0030170">
    <property type="term" value="F:pyridoxal phosphate binding"/>
    <property type="evidence" value="ECO:0007669"/>
    <property type="project" value="InterPro"/>
</dbReference>
<reference evidence="7" key="1">
    <citation type="submission" date="2021-02" db="EMBL/GenBank/DDBJ databases">
        <title>First Annotated Genome of the Yellow-green Alga Tribonema minus.</title>
        <authorList>
            <person name="Mahan K.M."/>
        </authorList>
    </citation>
    <scope>NUCLEOTIDE SEQUENCE</scope>
    <source>
        <strain evidence="7">UTEX B ZZ1240</strain>
    </source>
</reference>
<evidence type="ECO:0000313" key="7">
    <source>
        <dbReference type="EMBL" id="KAG5180029.1"/>
    </source>
</evidence>
<dbReference type="InterPro" id="IPR004838">
    <property type="entry name" value="NHTrfase_class1_PyrdxlP-BS"/>
</dbReference>
<dbReference type="PANTHER" id="PTHR46383">
    <property type="entry name" value="ASPARTATE AMINOTRANSFERASE"/>
    <property type="match status" value="1"/>
</dbReference>
<keyword evidence="5" id="KW-0663">Pyridoxal phosphate</keyword>
<keyword evidence="8" id="KW-1185">Reference proteome</keyword>
<evidence type="ECO:0000313" key="8">
    <source>
        <dbReference type="Proteomes" id="UP000664859"/>
    </source>
</evidence>
<evidence type="ECO:0000256" key="5">
    <source>
        <dbReference type="ARBA" id="ARBA00022898"/>
    </source>
</evidence>
<dbReference type="Gene3D" id="3.40.640.10">
    <property type="entry name" value="Type I PLP-dependent aspartate aminotransferase-like (Major domain)"/>
    <property type="match status" value="1"/>
</dbReference>
<comment type="similarity">
    <text evidence="2">Belongs to the class-I pyridoxal-phosphate-dependent aminotransferase family.</text>
</comment>
<accession>A0A835YRY9</accession>
<dbReference type="InterPro" id="IPR050596">
    <property type="entry name" value="AspAT/PAT-like"/>
</dbReference>
<dbReference type="EMBL" id="JAFCMP010000423">
    <property type="protein sequence ID" value="KAG5180029.1"/>
    <property type="molecule type" value="Genomic_DNA"/>
</dbReference>
<evidence type="ECO:0000256" key="3">
    <source>
        <dbReference type="ARBA" id="ARBA00022576"/>
    </source>
</evidence>
<dbReference type="CDD" id="cd00609">
    <property type="entry name" value="AAT_like"/>
    <property type="match status" value="1"/>
</dbReference>
<dbReference type="InterPro" id="IPR004839">
    <property type="entry name" value="Aminotransferase_I/II_large"/>
</dbReference>
<evidence type="ECO:0000256" key="4">
    <source>
        <dbReference type="ARBA" id="ARBA00022679"/>
    </source>
</evidence>
<proteinExistence type="inferred from homology"/>
<gene>
    <name evidence="7" type="ORF">JKP88DRAFT_270280</name>
</gene>
<comment type="caution">
    <text evidence="7">The sequence shown here is derived from an EMBL/GenBank/DDBJ whole genome shotgun (WGS) entry which is preliminary data.</text>
</comment>
<evidence type="ECO:0000256" key="1">
    <source>
        <dbReference type="ARBA" id="ARBA00001933"/>
    </source>
</evidence>
<feature type="domain" description="Aminotransferase class I/classII large" evidence="6">
    <location>
        <begin position="34"/>
        <end position="385"/>
    </location>
</feature>
<dbReference type="GO" id="GO:0006520">
    <property type="term" value="P:amino acid metabolic process"/>
    <property type="evidence" value="ECO:0007669"/>
    <property type="project" value="InterPro"/>
</dbReference>
<dbReference type="InterPro" id="IPR015424">
    <property type="entry name" value="PyrdxlP-dep_Trfase"/>
</dbReference>